<dbReference type="PROSITE" id="PS51099">
    <property type="entry name" value="PTS_EIIB_TYPE_2"/>
    <property type="match status" value="1"/>
</dbReference>
<dbReference type="InterPro" id="IPR007737">
    <property type="entry name" value="Mga_HTH"/>
</dbReference>
<sequence>MNNFTPRQQFILNKVLNEGPFNIKGLHKQLNISTRTILREISSINKSLKKYSVNIFNDEDMNLSLSGNKDKIEEIKESLNQVPMQWLFNKEQRQIIIACELLVTKEPIKASYFSHKFNVVMGSISLDLDSIENMVLTKNLCLIRKRSHGISIEGSEWNKRIALVELLFELKPYEDLLPILYEEKVDQTVKAFFEIIFGTKIINLVRETFQESKFSYIKVNDVKYFSLFIQILLSIKKTENGDNIELPEKIKKEIQSLDVYEKLKNINETLIDNNINLPEDELVYLSLYLSEYNYFLNSNGNFTQSDINYEDLALELVTEVSKKIQVDLMNDIQLIRDLSQHLKQTFYMLNLGLVVINPLISEIKEHYTDLFKVINNKCKLIFSRYNLKIPLEEVGYITMHIDVALQRQQAFLRKIKTMVVCPGGIATARILCNKIQALFPDIGTLAITAINDVSRRLEEESFDLILSTVPINFSIKNRVIVVSPFMTKENIEKVNSFIFDFKLDNQVKLVQLPSSLDDDEVTNSEYELANTILKNFQLKKTKVDSFADLINFIVEDIYEIDLTTDKNAIINGILKREEKGNVVVPGSGIALIHTRCDEMVTPFVGVYRVEEPIRMSSIGFSTEEVGTFLVLLARQNESNYILQLLGKISVSLIEQKEFVETLKIGSITDIRNNLINIVNKEEDN</sequence>
<dbReference type="EMBL" id="JAESWA010000028">
    <property type="protein sequence ID" value="MBL4933830.1"/>
    <property type="molecule type" value="Genomic_DNA"/>
</dbReference>
<organism evidence="9 10">
    <name type="scientific">Clostridium paridis</name>
    <dbReference type="NCBI Taxonomy" id="2803863"/>
    <lineage>
        <taxon>Bacteria</taxon>
        <taxon>Bacillati</taxon>
        <taxon>Bacillota</taxon>
        <taxon>Clostridia</taxon>
        <taxon>Eubacteriales</taxon>
        <taxon>Clostridiaceae</taxon>
        <taxon>Clostridium</taxon>
    </lineage>
</organism>
<dbReference type="GO" id="GO:0009401">
    <property type="term" value="P:phosphoenolpyruvate-dependent sugar phosphotransferase system"/>
    <property type="evidence" value="ECO:0007669"/>
    <property type="project" value="InterPro"/>
</dbReference>
<dbReference type="InterPro" id="IPR036095">
    <property type="entry name" value="PTS_EIIB-like_sf"/>
</dbReference>
<evidence type="ECO:0000259" key="6">
    <source>
        <dbReference type="PROSITE" id="PS51094"/>
    </source>
</evidence>
<evidence type="ECO:0000313" key="9">
    <source>
        <dbReference type="EMBL" id="MBL4933830.1"/>
    </source>
</evidence>
<dbReference type="InterPro" id="IPR013011">
    <property type="entry name" value="PTS_EIIB_2"/>
</dbReference>
<dbReference type="Pfam" id="PF00359">
    <property type="entry name" value="PTS_EIIA_2"/>
    <property type="match status" value="1"/>
</dbReference>
<evidence type="ECO:0000256" key="2">
    <source>
        <dbReference type="ARBA" id="ARBA00022737"/>
    </source>
</evidence>
<dbReference type="Pfam" id="PF05043">
    <property type="entry name" value="Mga"/>
    <property type="match status" value="1"/>
</dbReference>
<keyword evidence="4" id="KW-0010">Activator</keyword>
<dbReference type="SUPFAM" id="SSF55804">
    <property type="entry name" value="Phoshotransferase/anion transport protein"/>
    <property type="match status" value="1"/>
</dbReference>
<evidence type="ECO:0000259" key="8">
    <source>
        <dbReference type="PROSITE" id="PS51372"/>
    </source>
</evidence>
<dbReference type="PANTHER" id="PTHR30185:SF18">
    <property type="entry name" value="TRANSCRIPTIONAL REGULATOR MTLR"/>
    <property type="match status" value="1"/>
</dbReference>
<evidence type="ECO:0000313" key="10">
    <source>
        <dbReference type="Proteomes" id="UP000623681"/>
    </source>
</evidence>
<proteinExistence type="predicted"/>
<feature type="domain" description="PRD" evidence="8">
    <location>
        <begin position="304"/>
        <end position="411"/>
    </location>
</feature>
<dbReference type="AlphaFoldDB" id="A0A937FH43"/>
<dbReference type="SUPFAM" id="SSF52794">
    <property type="entry name" value="PTS system IIB component-like"/>
    <property type="match status" value="1"/>
</dbReference>
<dbReference type="InterPro" id="IPR036634">
    <property type="entry name" value="PRD_sf"/>
</dbReference>
<evidence type="ECO:0000256" key="3">
    <source>
        <dbReference type="ARBA" id="ARBA00023015"/>
    </source>
</evidence>
<name>A0A937FH43_9CLOT</name>
<dbReference type="Gene3D" id="3.40.50.2300">
    <property type="match status" value="1"/>
</dbReference>
<dbReference type="PROSITE" id="PS51094">
    <property type="entry name" value="PTS_EIIA_TYPE_2"/>
    <property type="match status" value="1"/>
</dbReference>
<dbReference type="SUPFAM" id="SSF63520">
    <property type="entry name" value="PTS-regulatory domain, PRD"/>
    <property type="match status" value="1"/>
</dbReference>
<evidence type="ECO:0000259" key="7">
    <source>
        <dbReference type="PROSITE" id="PS51099"/>
    </source>
</evidence>
<feature type="domain" description="PTS EIIA type-2" evidence="6">
    <location>
        <begin position="530"/>
        <end position="681"/>
    </location>
</feature>
<gene>
    <name evidence="9" type="ORF">JK634_18765</name>
</gene>
<dbReference type="CDD" id="cd05568">
    <property type="entry name" value="PTS_IIB_bgl_like"/>
    <property type="match status" value="1"/>
</dbReference>
<evidence type="ECO:0000256" key="5">
    <source>
        <dbReference type="ARBA" id="ARBA00023163"/>
    </source>
</evidence>
<dbReference type="InterPro" id="IPR050661">
    <property type="entry name" value="BglG_antiterminators"/>
</dbReference>
<dbReference type="InterPro" id="IPR016152">
    <property type="entry name" value="PTrfase/Anion_transptr"/>
</dbReference>
<evidence type="ECO:0000256" key="1">
    <source>
        <dbReference type="ARBA" id="ARBA00022679"/>
    </source>
</evidence>
<dbReference type="Gene3D" id="3.40.930.10">
    <property type="entry name" value="Mannitol-specific EII, Chain A"/>
    <property type="match status" value="1"/>
</dbReference>
<dbReference type="Pfam" id="PF00874">
    <property type="entry name" value="PRD"/>
    <property type="match status" value="2"/>
</dbReference>
<dbReference type="Gene3D" id="1.10.1790.10">
    <property type="entry name" value="PRD domain"/>
    <property type="match status" value="1"/>
</dbReference>
<dbReference type="GO" id="GO:0008982">
    <property type="term" value="F:protein-N(PI)-phosphohistidine-sugar phosphotransferase activity"/>
    <property type="evidence" value="ECO:0007669"/>
    <property type="project" value="InterPro"/>
</dbReference>
<dbReference type="Proteomes" id="UP000623681">
    <property type="component" value="Unassembled WGS sequence"/>
</dbReference>
<dbReference type="PANTHER" id="PTHR30185">
    <property type="entry name" value="CRYPTIC BETA-GLUCOSIDE BGL OPERON ANTITERMINATOR"/>
    <property type="match status" value="1"/>
</dbReference>
<protein>
    <submittedName>
        <fullName evidence="9">BglG family transcription antiterminator</fullName>
    </submittedName>
</protein>
<dbReference type="InterPro" id="IPR002178">
    <property type="entry name" value="PTS_EIIA_type-2_dom"/>
</dbReference>
<keyword evidence="3" id="KW-0805">Transcription regulation</keyword>
<evidence type="ECO:0000256" key="4">
    <source>
        <dbReference type="ARBA" id="ARBA00023159"/>
    </source>
</evidence>
<keyword evidence="2" id="KW-0677">Repeat</keyword>
<reference evidence="9" key="1">
    <citation type="submission" date="2021-01" db="EMBL/GenBank/DDBJ databases">
        <title>Genome public.</title>
        <authorList>
            <person name="Liu C."/>
            <person name="Sun Q."/>
        </authorList>
    </citation>
    <scope>NUCLEOTIDE SEQUENCE</scope>
    <source>
        <strain evidence="9">YIM B02565</strain>
    </source>
</reference>
<comment type="caution">
    <text evidence="9">The sequence shown here is derived from an EMBL/GenBank/DDBJ whole genome shotgun (WGS) entry which is preliminary data.</text>
</comment>
<keyword evidence="10" id="KW-1185">Reference proteome</keyword>
<dbReference type="InterPro" id="IPR011608">
    <property type="entry name" value="PRD"/>
</dbReference>
<accession>A0A937FH43</accession>
<dbReference type="RefSeq" id="WP_202769294.1">
    <property type="nucleotide sequence ID" value="NZ_JAESWA010000028.1"/>
</dbReference>
<keyword evidence="1" id="KW-0808">Transferase</keyword>
<dbReference type="PROSITE" id="PS51372">
    <property type="entry name" value="PRD_2"/>
    <property type="match status" value="2"/>
</dbReference>
<feature type="domain" description="PTS EIIB type-2" evidence="7">
    <location>
        <begin position="415"/>
        <end position="506"/>
    </location>
</feature>
<dbReference type="GO" id="GO:0006355">
    <property type="term" value="P:regulation of DNA-templated transcription"/>
    <property type="evidence" value="ECO:0007669"/>
    <property type="project" value="InterPro"/>
</dbReference>
<keyword evidence="5" id="KW-0804">Transcription</keyword>
<feature type="domain" description="PRD" evidence="8">
    <location>
        <begin position="196"/>
        <end position="299"/>
    </location>
</feature>